<gene>
    <name evidence="3" type="ORF">SIL78_15025</name>
</gene>
<reference evidence="3" key="1">
    <citation type="submission" date="2023-11" db="EMBL/GenBank/DDBJ databases">
        <title>MicrobeMod: A computational toolkit for identifying prokaryotic methylation and restriction-modification with nanopore sequencing.</title>
        <authorList>
            <person name="Crits-Christoph A."/>
            <person name="Kang S.C."/>
            <person name="Lee H."/>
            <person name="Ostrov N."/>
        </authorList>
    </citation>
    <scope>NUCLEOTIDE SEQUENCE</scope>
    <source>
        <strain evidence="3">ATCC BAA-953</strain>
    </source>
</reference>
<dbReference type="EMBL" id="JAWXXT010000001">
    <property type="protein sequence ID" value="MDX5978872.1"/>
    <property type="molecule type" value="Genomic_DNA"/>
</dbReference>
<dbReference type="Pfam" id="PF10137">
    <property type="entry name" value="CAP12-PCTIR_TIR"/>
    <property type="match status" value="1"/>
</dbReference>
<feature type="domain" description="CD-NTase-associated protein 12/Pycsar effector protein TIR" evidence="2">
    <location>
        <begin position="5"/>
        <end position="123"/>
    </location>
</feature>
<dbReference type="RefSeq" id="WP_198348488.1">
    <property type="nucleotide sequence ID" value="NZ_JABASV010000001.1"/>
</dbReference>
<dbReference type="GO" id="GO:0050135">
    <property type="term" value="F:NADP+ nucleosidase activity"/>
    <property type="evidence" value="ECO:0007669"/>
    <property type="project" value="InterPro"/>
</dbReference>
<organism evidence="3 4">
    <name type="scientific">Vreelandella alkaliphila</name>
    <dbReference type="NCBI Taxonomy" id="272774"/>
    <lineage>
        <taxon>Bacteria</taxon>
        <taxon>Pseudomonadati</taxon>
        <taxon>Pseudomonadota</taxon>
        <taxon>Gammaproteobacteria</taxon>
        <taxon>Oceanospirillales</taxon>
        <taxon>Halomonadaceae</taxon>
        <taxon>Vreelandella</taxon>
    </lineage>
</organism>
<protein>
    <submittedName>
        <fullName evidence="3">Nucleotide-binding protein</fullName>
    </submittedName>
</protein>
<dbReference type="Proteomes" id="UP001276761">
    <property type="component" value="Unassembled WGS sequence"/>
</dbReference>
<sequence length="242" mass="26927">MKPKAFVASSVEGLDIAYPLQVNLQHDADITIWSQGVFSLSVTPIDSITEALHSSDFGIFVFSPDDETKMRGNVTDTVRDNVIFELGLFVGRLGKRRCFIVMPDNVELHIPSDLVGVTPAKYSGERESSEIAAALGPACHEIRQAMKLQGLHNESSSQPQKIPGNDHDNYDEEDKIALLEAWLNNEAQEGVAIKYIDVDNHLKLELGSTKRLLPVVFKRNTIFNINVAGGNVFKFHVERSYF</sequence>
<evidence type="ECO:0000313" key="3">
    <source>
        <dbReference type="EMBL" id="MDX5978872.1"/>
    </source>
</evidence>
<accession>A0AAJ2RVU6</accession>
<proteinExistence type="predicted"/>
<dbReference type="GeneID" id="303166835"/>
<dbReference type="AlphaFoldDB" id="A0AAJ2RVU6"/>
<evidence type="ECO:0000313" key="4">
    <source>
        <dbReference type="Proteomes" id="UP001276761"/>
    </source>
</evidence>
<feature type="region of interest" description="Disordered" evidence="1">
    <location>
        <begin position="150"/>
        <end position="169"/>
    </location>
</feature>
<name>A0AAJ2RVU6_9GAMM</name>
<evidence type="ECO:0000256" key="1">
    <source>
        <dbReference type="SAM" id="MobiDB-lite"/>
    </source>
</evidence>
<evidence type="ECO:0000259" key="2">
    <source>
        <dbReference type="Pfam" id="PF10137"/>
    </source>
</evidence>
<comment type="caution">
    <text evidence="3">The sequence shown here is derived from an EMBL/GenBank/DDBJ whole genome shotgun (WGS) entry which is preliminary data.</text>
</comment>
<dbReference type="InterPro" id="IPR019302">
    <property type="entry name" value="CAP12/PCTIR_TIR_dom"/>
</dbReference>